<evidence type="ECO:0000256" key="1">
    <source>
        <dbReference type="SAM" id="Phobius"/>
    </source>
</evidence>
<keyword evidence="4" id="KW-1185">Reference proteome</keyword>
<feature type="transmembrane region" description="Helical" evidence="1">
    <location>
        <begin position="6"/>
        <end position="25"/>
    </location>
</feature>
<name>A0AAU9U701_EUPED</name>
<proteinExistence type="predicted"/>
<keyword evidence="1" id="KW-0812">Transmembrane</keyword>
<dbReference type="Proteomes" id="UP001153954">
    <property type="component" value="Unassembled WGS sequence"/>
</dbReference>
<accession>A0AAU9U701</accession>
<dbReference type="EMBL" id="CAKOGL010000013">
    <property type="protein sequence ID" value="CAH2093593.1"/>
    <property type="molecule type" value="Genomic_DNA"/>
</dbReference>
<evidence type="ECO:0000313" key="3">
    <source>
        <dbReference type="EMBL" id="CAH2093593.1"/>
    </source>
</evidence>
<sequence length="110" mass="12069">MSQVTIYLTIALSLILIINMECAVIKIQEIPLSKDVIMKIAVKEDSDGDSGATIKISMSHKKKSDKILQRNLIDKFVAPASDVVPEFEDRLGIVNGNCSKGKVRRGPLCL</sequence>
<evidence type="ECO:0000313" key="4">
    <source>
        <dbReference type="Proteomes" id="UP001153954"/>
    </source>
</evidence>
<keyword evidence="1" id="KW-1133">Transmembrane helix</keyword>
<keyword evidence="1" id="KW-0472">Membrane</keyword>
<dbReference type="AlphaFoldDB" id="A0AAU9U701"/>
<gene>
    <name evidence="2" type="ORF">EEDITHA_LOCUS9244</name>
    <name evidence="3" type="ORF">EEDITHA_LOCUS9245</name>
</gene>
<organism evidence="2 4">
    <name type="scientific">Euphydryas editha</name>
    <name type="common">Edith's checkerspot</name>
    <dbReference type="NCBI Taxonomy" id="104508"/>
    <lineage>
        <taxon>Eukaryota</taxon>
        <taxon>Metazoa</taxon>
        <taxon>Ecdysozoa</taxon>
        <taxon>Arthropoda</taxon>
        <taxon>Hexapoda</taxon>
        <taxon>Insecta</taxon>
        <taxon>Pterygota</taxon>
        <taxon>Neoptera</taxon>
        <taxon>Endopterygota</taxon>
        <taxon>Lepidoptera</taxon>
        <taxon>Glossata</taxon>
        <taxon>Ditrysia</taxon>
        <taxon>Papilionoidea</taxon>
        <taxon>Nymphalidae</taxon>
        <taxon>Nymphalinae</taxon>
        <taxon>Euphydryas</taxon>
    </lineage>
</organism>
<comment type="caution">
    <text evidence="2">The sequence shown here is derived from an EMBL/GenBank/DDBJ whole genome shotgun (WGS) entry which is preliminary data.</text>
</comment>
<protein>
    <submittedName>
        <fullName evidence="2">Uncharacterized protein</fullName>
    </submittedName>
</protein>
<reference evidence="2" key="1">
    <citation type="submission" date="2022-03" db="EMBL/GenBank/DDBJ databases">
        <authorList>
            <person name="Tunstrom K."/>
        </authorList>
    </citation>
    <scope>NUCLEOTIDE SEQUENCE</scope>
</reference>
<dbReference type="EMBL" id="CAKOGL010000013">
    <property type="protein sequence ID" value="CAH2093592.1"/>
    <property type="molecule type" value="Genomic_DNA"/>
</dbReference>
<evidence type="ECO:0000313" key="2">
    <source>
        <dbReference type="EMBL" id="CAH2093592.1"/>
    </source>
</evidence>